<dbReference type="FunFam" id="3.40.50.300:FF:000062">
    <property type="entry name" value="U5 small nuclear ribonucleoprotein helicase"/>
    <property type="match status" value="1"/>
</dbReference>
<dbReference type="CDD" id="cd18795">
    <property type="entry name" value="SF2_C_Ski2"/>
    <property type="match status" value="2"/>
</dbReference>
<protein>
    <submittedName>
        <fullName evidence="9">Activating signal cointegrator 1 complex subunit 3</fullName>
    </submittedName>
</protein>
<dbReference type="FunFam" id="3.40.50.300:FF:000231">
    <property type="entry name" value="Activating signal cointegrator 1 complex subunit 3"/>
    <property type="match status" value="1"/>
</dbReference>
<evidence type="ECO:0000256" key="4">
    <source>
        <dbReference type="ARBA" id="ARBA00022806"/>
    </source>
</evidence>
<dbReference type="FunFam" id="1.10.10.10:FF:000024">
    <property type="entry name" value="U5 small nuclear ribonucleoprotein helicase"/>
    <property type="match status" value="1"/>
</dbReference>
<dbReference type="Pfam" id="PF02889">
    <property type="entry name" value="Sec63"/>
    <property type="match status" value="3"/>
</dbReference>
<dbReference type="InterPro" id="IPR014756">
    <property type="entry name" value="Ig_E-set"/>
</dbReference>
<evidence type="ECO:0000256" key="6">
    <source>
        <dbReference type="SAM" id="MobiDB-lite"/>
    </source>
</evidence>
<dbReference type="GO" id="GO:0005524">
    <property type="term" value="F:ATP binding"/>
    <property type="evidence" value="ECO:0007669"/>
    <property type="project" value="UniProtKB-KW"/>
</dbReference>
<dbReference type="GO" id="GO:0016787">
    <property type="term" value="F:hydrolase activity"/>
    <property type="evidence" value="ECO:0007669"/>
    <property type="project" value="UniProtKB-KW"/>
</dbReference>
<dbReference type="GO" id="GO:0003676">
    <property type="term" value="F:nucleic acid binding"/>
    <property type="evidence" value="ECO:0007669"/>
    <property type="project" value="InterPro"/>
</dbReference>
<dbReference type="InterPro" id="IPR035892">
    <property type="entry name" value="C2_domain_sf"/>
</dbReference>
<dbReference type="Gene3D" id="1.10.3380.10">
    <property type="entry name" value="Sec63 N-terminal domain-like domain"/>
    <property type="match status" value="1"/>
</dbReference>
<sequence length="1810" mass="202480">MSPSVEDAQAQWLEQLDAMRKAIADLNLPADAGKMPAYGDDLEFDDDDFSGTASGEDIWDIISDEYEEEYSSDHLDRFPDGPAGGNAFDQHWLAQKCSDVARSSSGLDASALRDQITAILSSDSNDEELQMMLADVVGYGELDMVADLISHRKDIMRSLHEPTPAQGNGIVGRLQTRAEREEALRRADFEHKNAALAPAMDRTGPQYPHVYRTHEAGNKLSAYGKKYALPPDTIHHDNNLYEEYEIPAVPVGTVGVGRRLLEIKELDGLCQRTFKGYKSLNRMQSLVYPVAYKTSENMLICAPTGAGKTDAAMLTILNTVAKNVVPNPIDEPDATDFTVMAEDFKVIYVAPMKALAAEVTEKLGKRLAWLGIKARELTGDMHLTKAEILDTQIIVTTPEKWDVVTRKSTGDTELVQKVRLLIIDEVHMLHDERGAVLESLVARTQRQVESTQSLIRIVGLSATLPNYVDVADFLRVNKMAGLFYFDASFRPVPLEQHFIGAKGKPGTAKSRENVEKVAFDKVVEMLKLGHQIMVFVHSRKDTVKTARRLYEMAMEEQCTDLFDPQDHPRYENAVRDMKQSKGRELRELLGKGMGTHHAGMPRSDRNMIERLFAEGVLKVLCCTATLAWGVNLPAAAVLIKGTQVYNAQEGKFTDLGILDVLQIFGRAGRPQFQDSGIGFICTTHDRLDHYMRAVTEQQPIESRFSSKLIDNLNAEISLGTVTTVSEAVTWLGYSYLFVRMQKSPLMYGIEWAEIRDDPQLVGRRRKLIIDAARILQRSQMIIFNETTEDLRAKDVGRIASQYYVQQSSIEIFNTMMRPRSTDADALAMLFLTPDFVWNDRHHGTSESFWIWVENSETSEIYHHEFFILSRRKLYDDHELNFTIPLSDPLPTQVYVRAVSDRWLGAETVHPISFQHLIRPDTESIYTDLLNLQPLPIAALKNPLLEEVYAQRFQYFNPMQSQIFHCLYHTPANVLLGSPTGSGKTVAAELAMWWAFREKPGSKVVYIAPMKALVRERVQDWGKRLAGPMGLKLVELTGDNTPDTRTIRDADIIITTPEKWDGISRSWQTRGYVRQVSLVIIDEIHLLGGDRGPILEIIVSRMNYIASQKKDGSIRLLGMSTACANAADLGNWLGVKEGLFNFRHSVRPVPLEIFIDGFPEQRGFCPLMQSMNRPTFLAIKAHSPEKPVIVFVASRRQTRLTARDLINFCGMEDNPRRFLRMSEDDLAVNLDRVKDDSLREALSFGIGLHHAGLVETDRSLSEELFANNKIQILVATSTLAWGVNLPAHLVVVKGTQFFDAKTEGYKDMDLTDVLQMLGRAGRPQFDDSGIARIFTQDAKKEFYKHFLHTGFPVESSLHKVLDNHLGAEISAGTIATKQDALDYLTWTFFFRRLHKNPSFYGLEISAEEHNTIAAQAMANDYMVELVETSLKELDESSCAVVEPTGEVDPTPLGKIMSYYYLNHKTIRYLVQNVKRNATFFDALSWISHATEYDELPVRHNEDLINAELSKALPIPADDFGLPMWDPHVKSFLLLQAHFSRIDLPISDYVGDLNSVLDQSIRIVQASIDVLTELGYLSSCETMISLLQAIKSARWPTDGPLSIFPNVEPDKEKKRLEHPQANLKTLIEATTSSTAVLERAAKFAGVAQPALKRTLEPVSRLPILNLSLGHVNALGLDFKIVRKNPARINAGGIRIFAPRYPKPQNEGFFAIVSYSSTDEIIALKRVNWQDPSRNASAGGRGRGGRGGGGAGAGANSKPQAQTRVALPEEAQGKKVDIVVLSDAYPGMRWKIEGVDVPEAPVVDAGGKGKEKE</sequence>
<dbReference type="OMA" id="MCSATEF"/>
<keyword evidence="4" id="KW-0347">Helicase</keyword>
<dbReference type="FunFam" id="2.60.40.150:FF:000004">
    <property type="entry name" value="RNA helicase, activating signal cointegrator 1"/>
    <property type="match status" value="1"/>
</dbReference>
<dbReference type="InterPro" id="IPR004179">
    <property type="entry name" value="Sec63-dom"/>
</dbReference>
<dbReference type="Gene3D" id="2.60.40.150">
    <property type="entry name" value="C2 domain"/>
    <property type="match status" value="2"/>
</dbReference>
<feature type="compositionally biased region" description="Gly residues" evidence="6">
    <location>
        <begin position="1736"/>
        <end position="1750"/>
    </location>
</feature>
<dbReference type="CDD" id="cd18020">
    <property type="entry name" value="DEXHc_ASCC3_1"/>
    <property type="match status" value="1"/>
</dbReference>
<dbReference type="PROSITE" id="PS51194">
    <property type="entry name" value="HELICASE_CTER"/>
    <property type="match status" value="2"/>
</dbReference>
<dbReference type="FunFam" id="3.40.50.300:FF:000102">
    <property type="entry name" value="RNA helicase, activating signal cointegrator 1"/>
    <property type="match status" value="1"/>
</dbReference>
<dbReference type="SMART" id="SM00973">
    <property type="entry name" value="Sec63"/>
    <property type="match status" value="1"/>
</dbReference>
<name>B2WF75_PYRTR</name>
<dbReference type="SMART" id="SM00487">
    <property type="entry name" value="DEXDc"/>
    <property type="match status" value="2"/>
</dbReference>
<evidence type="ECO:0000313" key="10">
    <source>
        <dbReference type="Proteomes" id="UP000001471"/>
    </source>
</evidence>
<dbReference type="PANTHER" id="PTHR47961">
    <property type="entry name" value="DNA POLYMERASE THETA, PUTATIVE (AFU_ORTHOLOGUE AFUA_1G05260)-RELATED"/>
    <property type="match status" value="1"/>
</dbReference>
<dbReference type="GO" id="GO:0032991">
    <property type="term" value="C:protein-containing complex"/>
    <property type="evidence" value="ECO:0007669"/>
    <property type="project" value="UniProtKB-ARBA"/>
</dbReference>
<dbReference type="SMART" id="SM00490">
    <property type="entry name" value="HELICc"/>
    <property type="match status" value="2"/>
</dbReference>
<evidence type="ECO:0000259" key="8">
    <source>
        <dbReference type="PROSITE" id="PS51194"/>
    </source>
</evidence>
<dbReference type="EMBL" id="DS231623">
    <property type="protein sequence ID" value="EDU51155.1"/>
    <property type="molecule type" value="Genomic_DNA"/>
</dbReference>
<gene>
    <name evidence="9" type="ORF">PTRG_08236</name>
</gene>
<dbReference type="HOGENOM" id="CLU_000335_2_1_1"/>
<dbReference type="OrthoDB" id="5575at2759"/>
<dbReference type="PIRSF" id="PIRSF039073">
    <property type="entry name" value="BRR2"/>
    <property type="match status" value="1"/>
</dbReference>
<proteinExistence type="inferred from homology"/>
<dbReference type="CDD" id="cd18022">
    <property type="entry name" value="DEXHc_ASCC3_2"/>
    <property type="match status" value="1"/>
</dbReference>
<dbReference type="Proteomes" id="UP000001471">
    <property type="component" value="Unassembled WGS sequence"/>
</dbReference>
<dbReference type="SUPFAM" id="SSF46785">
    <property type="entry name" value="Winged helix' DNA-binding domain"/>
    <property type="match status" value="2"/>
</dbReference>
<feature type="region of interest" description="Disordered" evidence="6">
    <location>
        <begin position="1729"/>
        <end position="1766"/>
    </location>
</feature>
<dbReference type="FunFam" id="1.10.3380.10:FF:000002">
    <property type="entry name" value="Activating signal cointegrator 1 complex subunit 3"/>
    <property type="match status" value="1"/>
</dbReference>
<keyword evidence="3" id="KW-0378">Hydrolase</keyword>
<dbReference type="SUPFAM" id="SSF52540">
    <property type="entry name" value="P-loop containing nucleoside triphosphate hydrolases"/>
    <property type="match status" value="4"/>
</dbReference>
<dbReference type="InParanoid" id="B2WF75"/>
<dbReference type="InterPro" id="IPR003593">
    <property type="entry name" value="AAA+_ATPase"/>
</dbReference>
<evidence type="ECO:0000256" key="1">
    <source>
        <dbReference type="ARBA" id="ARBA00010140"/>
    </source>
</evidence>
<accession>B2WF75</accession>
<dbReference type="GO" id="GO:0004386">
    <property type="term" value="F:helicase activity"/>
    <property type="evidence" value="ECO:0007669"/>
    <property type="project" value="UniProtKB-KW"/>
</dbReference>
<evidence type="ECO:0000256" key="3">
    <source>
        <dbReference type="ARBA" id="ARBA00022801"/>
    </source>
</evidence>
<dbReference type="InterPro" id="IPR036388">
    <property type="entry name" value="WH-like_DNA-bd_sf"/>
</dbReference>
<dbReference type="SUPFAM" id="SSF81296">
    <property type="entry name" value="E set domains"/>
    <property type="match status" value="1"/>
</dbReference>
<dbReference type="InterPro" id="IPR057842">
    <property type="entry name" value="WH_MER3"/>
</dbReference>
<dbReference type="InterPro" id="IPR011545">
    <property type="entry name" value="DEAD/DEAH_box_helicase_dom"/>
</dbReference>
<feature type="domain" description="Helicase C-terminal" evidence="8">
    <location>
        <begin position="1149"/>
        <end position="1368"/>
    </location>
</feature>
<dbReference type="InterPro" id="IPR001650">
    <property type="entry name" value="Helicase_C-like"/>
</dbReference>
<evidence type="ECO:0000259" key="7">
    <source>
        <dbReference type="PROSITE" id="PS51192"/>
    </source>
</evidence>
<dbReference type="STRING" id="426418.B2WF75"/>
<comment type="similarity">
    <text evidence="1">Belongs to the helicase family. SKI2 subfamily.</text>
</comment>
<feature type="domain" description="Helicase C-terminal" evidence="8">
    <location>
        <begin position="518"/>
        <end position="716"/>
    </location>
</feature>
<evidence type="ECO:0000256" key="2">
    <source>
        <dbReference type="ARBA" id="ARBA00022741"/>
    </source>
</evidence>
<feature type="domain" description="Helicase ATP-binding" evidence="7">
    <location>
        <begin position="964"/>
        <end position="1140"/>
    </location>
</feature>
<evidence type="ECO:0000256" key="5">
    <source>
        <dbReference type="ARBA" id="ARBA00022840"/>
    </source>
</evidence>
<dbReference type="PROSITE" id="PS51192">
    <property type="entry name" value="HELICASE_ATP_BIND_1"/>
    <property type="match status" value="2"/>
</dbReference>
<dbReference type="FunFam" id="3.40.50.300:FF:000198">
    <property type="entry name" value="Activating signal cointegrator 1 complex subunit"/>
    <property type="match status" value="1"/>
</dbReference>
<dbReference type="SMART" id="SM00382">
    <property type="entry name" value="AAA"/>
    <property type="match status" value="2"/>
</dbReference>
<dbReference type="Gene3D" id="3.40.50.300">
    <property type="entry name" value="P-loop containing nucleotide triphosphate hydrolases"/>
    <property type="match status" value="4"/>
</dbReference>
<reference evidence="10" key="1">
    <citation type="journal article" date="2013" name="G3 (Bethesda)">
        <title>Comparative genomics of a plant-pathogenic fungus, Pyrenophora tritici-repentis, reveals transduplication and the impact of repeat elements on pathogenicity and population divergence.</title>
        <authorList>
            <person name="Manning V.A."/>
            <person name="Pandelova I."/>
            <person name="Dhillon B."/>
            <person name="Wilhelm L.J."/>
            <person name="Goodwin S.B."/>
            <person name="Berlin A.M."/>
            <person name="Figueroa M."/>
            <person name="Freitag M."/>
            <person name="Hane J.K."/>
            <person name="Henrissat B."/>
            <person name="Holman W.H."/>
            <person name="Kodira C.D."/>
            <person name="Martin J."/>
            <person name="Oliver R.P."/>
            <person name="Robbertse B."/>
            <person name="Schackwitz W."/>
            <person name="Schwartz D.C."/>
            <person name="Spatafora J.W."/>
            <person name="Turgeon B.G."/>
            <person name="Yandava C."/>
            <person name="Young S."/>
            <person name="Zhou S."/>
            <person name="Zeng Q."/>
            <person name="Grigoriev I.V."/>
            <person name="Ma L.-J."/>
            <person name="Ciuffetti L.M."/>
        </authorList>
    </citation>
    <scope>NUCLEOTIDE SEQUENCE [LARGE SCALE GENOMIC DNA]</scope>
    <source>
        <strain evidence="10">Pt-1C-BFP</strain>
    </source>
</reference>
<dbReference type="eggNOG" id="KOG0952">
    <property type="taxonomic scope" value="Eukaryota"/>
</dbReference>
<dbReference type="PANTHER" id="PTHR47961:SF13">
    <property type="entry name" value="ACTIVATING SIGNAL COINTEGRATOR 1 COMPLEX SUBUNIT 3"/>
    <property type="match status" value="1"/>
</dbReference>
<dbReference type="FunCoup" id="B2WF75">
    <property type="interactions" value="624"/>
</dbReference>
<keyword evidence="5" id="KW-0067">ATP-binding</keyword>
<evidence type="ECO:0000313" key="9">
    <source>
        <dbReference type="EMBL" id="EDU51155.1"/>
    </source>
</evidence>
<organism evidence="9 10">
    <name type="scientific">Pyrenophora tritici-repentis (strain Pt-1C-BFP)</name>
    <name type="common">Wheat tan spot fungus</name>
    <name type="synonym">Drechslera tritici-repentis</name>
    <dbReference type="NCBI Taxonomy" id="426418"/>
    <lineage>
        <taxon>Eukaryota</taxon>
        <taxon>Fungi</taxon>
        <taxon>Dikarya</taxon>
        <taxon>Ascomycota</taxon>
        <taxon>Pezizomycotina</taxon>
        <taxon>Dothideomycetes</taxon>
        <taxon>Pleosporomycetidae</taxon>
        <taxon>Pleosporales</taxon>
        <taxon>Pleosporineae</taxon>
        <taxon>Pleosporaceae</taxon>
        <taxon>Pyrenophora</taxon>
    </lineage>
</organism>
<dbReference type="Pfam" id="PF00271">
    <property type="entry name" value="Helicase_C"/>
    <property type="match status" value="2"/>
</dbReference>
<dbReference type="InterPro" id="IPR014001">
    <property type="entry name" value="Helicase_ATP-bd"/>
</dbReference>
<feature type="domain" description="Helicase ATP-binding" evidence="7">
    <location>
        <begin position="289"/>
        <end position="482"/>
    </location>
</feature>
<dbReference type="InterPro" id="IPR027417">
    <property type="entry name" value="P-loop_NTPase"/>
</dbReference>
<keyword evidence="2" id="KW-0547">Nucleotide-binding</keyword>
<dbReference type="FunFam" id="1.10.10.10:FF:000012">
    <property type="entry name" value="U5 small nuclear ribonucleoprotein helicase"/>
    <property type="match status" value="1"/>
</dbReference>
<dbReference type="Gene3D" id="1.10.10.10">
    <property type="entry name" value="Winged helix-like DNA-binding domain superfamily/Winged helix DNA-binding domain"/>
    <property type="match status" value="2"/>
</dbReference>
<dbReference type="InterPro" id="IPR036390">
    <property type="entry name" value="WH_DNA-bd_sf"/>
</dbReference>
<dbReference type="Pfam" id="PF00270">
    <property type="entry name" value="DEAD"/>
    <property type="match status" value="2"/>
</dbReference>
<dbReference type="Pfam" id="PF23445">
    <property type="entry name" value="WHD_SNRNP200"/>
    <property type="match status" value="2"/>
</dbReference>
<dbReference type="SUPFAM" id="SSF158702">
    <property type="entry name" value="Sec63 N-terminal domain-like"/>
    <property type="match status" value="1"/>
</dbReference>
<dbReference type="InterPro" id="IPR050474">
    <property type="entry name" value="Hel308_SKI2-like"/>
</dbReference>